<keyword evidence="2 5" id="KW-0012">Acyltransferase</keyword>
<name>A0A7T5JML8_9BACL</name>
<gene>
    <name evidence="4" type="ORF">JD108_14605</name>
    <name evidence="5" type="ORF">KDJ56_14550</name>
</gene>
<keyword evidence="7" id="KW-1185">Reference proteome</keyword>
<sequence>MTSYTFFSRSALTEKELRDIQELAKICNEHEQIDLKLNLDMLTDRPGKDADDFLCYAGDKLVGFGALFVFHREEAEVSGMVHPEYRRQGIFRRLQAMMEEECRSRNIPQLLFIVQRGAVSGKNYMECIRATYRFSEYWMEWTGEAEASVQPTDGVRIRPAVPEDKERLIQLDVEGFGLEEARVREMFPRLEQEPGRTTYLIETDGLPPIGKMSLSRQKDHAFIYGFTVEPAQQGKGYGRAALGKAIQLLRQEGYARIVLEVATENSKALGLYESCGFRVKSANDYYQHLL</sequence>
<evidence type="ECO:0000313" key="7">
    <source>
        <dbReference type="Proteomes" id="UP000677234"/>
    </source>
</evidence>
<dbReference type="EMBL" id="CP073708">
    <property type="protein sequence ID" value="QUO40219.1"/>
    <property type="molecule type" value="Genomic_DNA"/>
</dbReference>
<dbReference type="AlphaFoldDB" id="A0A7T5JML8"/>
<organism evidence="4 6">
    <name type="scientific">Brevibacillus composti</name>
    <dbReference type="NCBI Taxonomy" id="2796470"/>
    <lineage>
        <taxon>Bacteria</taxon>
        <taxon>Bacillati</taxon>
        <taxon>Bacillota</taxon>
        <taxon>Bacilli</taxon>
        <taxon>Bacillales</taxon>
        <taxon>Paenibacillaceae</taxon>
        <taxon>Brevibacillus</taxon>
    </lineage>
</organism>
<dbReference type="GO" id="GO:0016747">
    <property type="term" value="F:acyltransferase activity, transferring groups other than amino-acyl groups"/>
    <property type="evidence" value="ECO:0007669"/>
    <property type="project" value="InterPro"/>
</dbReference>
<evidence type="ECO:0000313" key="5">
    <source>
        <dbReference type="EMBL" id="QUO40219.1"/>
    </source>
</evidence>
<dbReference type="PROSITE" id="PS51186">
    <property type="entry name" value="GNAT"/>
    <property type="match status" value="2"/>
</dbReference>
<dbReference type="RefSeq" id="WP_198826771.1">
    <property type="nucleotide sequence ID" value="NZ_CP066308.1"/>
</dbReference>
<dbReference type="InterPro" id="IPR000182">
    <property type="entry name" value="GNAT_dom"/>
</dbReference>
<dbReference type="KEGG" id="bcop:JD108_14605"/>
<reference evidence="4 6" key="1">
    <citation type="submission" date="2020-12" db="EMBL/GenBank/DDBJ databases">
        <title>strain FJAT-54423T represents a novel species of the genus Brevibacillus.</title>
        <authorList>
            <person name="Tang R."/>
        </authorList>
    </citation>
    <scope>NUCLEOTIDE SEQUENCE [LARGE SCALE GENOMIC DNA]</scope>
    <source>
        <strain evidence="4 6">FJAT-54423</strain>
    </source>
</reference>
<keyword evidence="1 4" id="KW-0808">Transferase</keyword>
<dbReference type="Proteomes" id="UP000595847">
    <property type="component" value="Chromosome"/>
</dbReference>
<feature type="domain" description="N-acetyltransferase" evidence="3">
    <location>
        <begin position="155"/>
        <end position="290"/>
    </location>
</feature>
<reference evidence="5" key="2">
    <citation type="submission" date="2021-04" db="EMBL/GenBank/DDBJ databases">
        <title>Brevibacillus composti FJAT-54423, complete genome.</title>
        <authorList>
            <person name="Tang R."/>
        </authorList>
    </citation>
    <scope>NUCLEOTIDE SEQUENCE</scope>
    <source>
        <strain evidence="5">FJAT-54424</strain>
    </source>
</reference>
<dbReference type="CDD" id="cd04301">
    <property type="entry name" value="NAT_SF"/>
    <property type="match status" value="2"/>
</dbReference>
<feature type="domain" description="N-acetyltransferase" evidence="3">
    <location>
        <begin position="10"/>
        <end position="144"/>
    </location>
</feature>
<dbReference type="SUPFAM" id="SSF55729">
    <property type="entry name" value="Acyl-CoA N-acyltransferases (Nat)"/>
    <property type="match status" value="2"/>
</dbReference>
<dbReference type="EC" id="2.3.1.-" evidence="5"/>
<evidence type="ECO:0000259" key="3">
    <source>
        <dbReference type="PROSITE" id="PS51186"/>
    </source>
</evidence>
<accession>A0A7T5JML8</accession>
<dbReference type="Pfam" id="PF00583">
    <property type="entry name" value="Acetyltransf_1"/>
    <property type="match status" value="2"/>
</dbReference>
<evidence type="ECO:0000313" key="6">
    <source>
        <dbReference type="Proteomes" id="UP000595847"/>
    </source>
</evidence>
<evidence type="ECO:0000313" key="4">
    <source>
        <dbReference type="EMBL" id="QQE73141.1"/>
    </source>
</evidence>
<proteinExistence type="predicted"/>
<dbReference type="Gene3D" id="3.40.630.30">
    <property type="match status" value="1"/>
</dbReference>
<dbReference type="InterPro" id="IPR016181">
    <property type="entry name" value="Acyl_CoA_acyltransferase"/>
</dbReference>
<dbReference type="InterPro" id="IPR050832">
    <property type="entry name" value="Bact_Acetyltransf"/>
</dbReference>
<dbReference type="Proteomes" id="UP000677234">
    <property type="component" value="Chromosome"/>
</dbReference>
<dbReference type="EMBL" id="CP066308">
    <property type="protein sequence ID" value="QQE73141.1"/>
    <property type="molecule type" value="Genomic_DNA"/>
</dbReference>
<dbReference type="PANTHER" id="PTHR43877">
    <property type="entry name" value="AMINOALKYLPHOSPHONATE N-ACETYLTRANSFERASE-RELATED-RELATED"/>
    <property type="match status" value="1"/>
</dbReference>
<evidence type="ECO:0000256" key="1">
    <source>
        <dbReference type="ARBA" id="ARBA00022679"/>
    </source>
</evidence>
<evidence type="ECO:0000256" key="2">
    <source>
        <dbReference type="ARBA" id="ARBA00023315"/>
    </source>
</evidence>
<protein>
    <submittedName>
        <fullName evidence="4">GNAT family N-acetyltransferase</fullName>
        <ecNumber evidence="5">2.3.1.-</ecNumber>
    </submittedName>
</protein>